<evidence type="ECO:0000256" key="2">
    <source>
        <dbReference type="SAM" id="MobiDB-lite"/>
    </source>
</evidence>
<dbReference type="RefSeq" id="XP_062677238.1">
    <property type="nucleotide sequence ID" value="XM_062830887.1"/>
</dbReference>
<name>A0AAE0MJS7_9PEZI</name>
<accession>A0AAE0MJS7</accession>
<gene>
    <name evidence="3" type="ORF">B0H65DRAFT_583532</name>
</gene>
<organism evidence="3 4">
    <name type="scientific">Neurospora tetraspora</name>
    <dbReference type="NCBI Taxonomy" id="94610"/>
    <lineage>
        <taxon>Eukaryota</taxon>
        <taxon>Fungi</taxon>
        <taxon>Dikarya</taxon>
        <taxon>Ascomycota</taxon>
        <taxon>Pezizomycotina</taxon>
        <taxon>Sordariomycetes</taxon>
        <taxon>Sordariomycetidae</taxon>
        <taxon>Sordariales</taxon>
        <taxon>Sordariaceae</taxon>
        <taxon>Neurospora</taxon>
    </lineage>
</organism>
<sequence length="528" mass="58761">MTTTTSAPGDTPGKTPGDTPVKITATHVINFADPKSLEHLPSPFRLGPLDYLAHTGVPIDLVYAYEKPDHEKTEDFIPISRLREAISNLLNYYPHLTGRLAIDPSNGVRSITKLGTGASLFEASCDQPLSPGEALIAPWDPSFDDKTGIQRGPLLLIQRTQFKCGSVAIGYRISHAVCAAEGCLHLYQDLCDIYRKLSRRDIGTLDLPPHIIPWGAYRITEGDTGEAPWAITDPPPGFIISSQPGEALGGDADKHMKSTVTSDTAQEPHIPMVGTYLNFDPDELAHLQAKATNPDDEDSWVSTFEALVAHLWQRTHQARVVVASDQAHRLTGHPRGVPLPKDCLPTPSLWTTGINFAHPSRFDFAGQSRGWGRSHYFPNATLPVFFTLPHAEEDGLDLWDAPLWQVARLIHDKMRHFDTFTSMEYAHIVCQWMCDLPDKRLAKVDFNLFGEWCFVNTDWSKYELYGERTALDVEAVLAGPPFTKLSRLDGFTTFLKAMSGGIDVRLTTNEAASEYSTYWDGFTGRFRW</sequence>
<dbReference type="InterPro" id="IPR023213">
    <property type="entry name" value="CAT-like_dom_sf"/>
</dbReference>
<dbReference type="Pfam" id="PF02458">
    <property type="entry name" value="Transferase"/>
    <property type="match status" value="1"/>
</dbReference>
<feature type="region of interest" description="Disordered" evidence="2">
    <location>
        <begin position="1"/>
        <end position="20"/>
    </location>
</feature>
<dbReference type="Gene3D" id="3.30.559.10">
    <property type="entry name" value="Chloramphenicol acetyltransferase-like domain"/>
    <property type="match status" value="2"/>
</dbReference>
<dbReference type="AlphaFoldDB" id="A0AAE0MJS7"/>
<protein>
    <submittedName>
        <fullName evidence="3">Transferase family-domain-containing protein</fullName>
    </submittedName>
</protein>
<evidence type="ECO:0000313" key="3">
    <source>
        <dbReference type="EMBL" id="KAK3335072.1"/>
    </source>
</evidence>
<reference evidence="3" key="1">
    <citation type="journal article" date="2023" name="Mol. Phylogenet. Evol.">
        <title>Genome-scale phylogeny and comparative genomics of the fungal order Sordariales.</title>
        <authorList>
            <person name="Hensen N."/>
            <person name="Bonometti L."/>
            <person name="Westerberg I."/>
            <person name="Brannstrom I.O."/>
            <person name="Guillou S."/>
            <person name="Cros-Aarteil S."/>
            <person name="Calhoun S."/>
            <person name="Haridas S."/>
            <person name="Kuo A."/>
            <person name="Mondo S."/>
            <person name="Pangilinan J."/>
            <person name="Riley R."/>
            <person name="LaButti K."/>
            <person name="Andreopoulos B."/>
            <person name="Lipzen A."/>
            <person name="Chen C."/>
            <person name="Yan M."/>
            <person name="Daum C."/>
            <person name="Ng V."/>
            <person name="Clum A."/>
            <person name="Steindorff A."/>
            <person name="Ohm R.A."/>
            <person name="Martin F."/>
            <person name="Silar P."/>
            <person name="Natvig D.O."/>
            <person name="Lalanne C."/>
            <person name="Gautier V."/>
            <person name="Ament-Velasquez S.L."/>
            <person name="Kruys A."/>
            <person name="Hutchinson M.I."/>
            <person name="Powell A.J."/>
            <person name="Barry K."/>
            <person name="Miller A.N."/>
            <person name="Grigoriev I.V."/>
            <person name="Debuchy R."/>
            <person name="Gladieux P."/>
            <person name="Hiltunen Thoren M."/>
            <person name="Johannesson H."/>
        </authorList>
    </citation>
    <scope>NUCLEOTIDE SEQUENCE</scope>
    <source>
        <strain evidence="3">CBS 560.94</strain>
    </source>
</reference>
<proteinExistence type="predicted"/>
<dbReference type="GeneID" id="87868041"/>
<keyword evidence="4" id="KW-1185">Reference proteome</keyword>
<dbReference type="PANTHER" id="PTHR31642:SF310">
    <property type="entry name" value="FATTY ALCOHOL:CAFFEOYL-COA ACYLTRANSFERASE"/>
    <property type="match status" value="1"/>
</dbReference>
<dbReference type="GO" id="GO:0044550">
    <property type="term" value="P:secondary metabolite biosynthetic process"/>
    <property type="evidence" value="ECO:0007669"/>
    <property type="project" value="TreeGrafter"/>
</dbReference>
<dbReference type="PANTHER" id="PTHR31642">
    <property type="entry name" value="TRICHOTHECENE 3-O-ACETYLTRANSFERASE"/>
    <property type="match status" value="1"/>
</dbReference>
<evidence type="ECO:0000313" key="4">
    <source>
        <dbReference type="Proteomes" id="UP001278500"/>
    </source>
</evidence>
<evidence type="ECO:0000256" key="1">
    <source>
        <dbReference type="ARBA" id="ARBA00022679"/>
    </source>
</evidence>
<keyword evidence="1 3" id="KW-0808">Transferase</keyword>
<dbReference type="GO" id="GO:0016747">
    <property type="term" value="F:acyltransferase activity, transferring groups other than amino-acyl groups"/>
    <property type="evidence" value="ECO:0007669"/>
    <property type="project" value="TreeGrafter"/>
</dbReference>
<comment type="caution">
    <text evidence="3">The sequence shown here is derived from an EMBL/GenBank/DDBJ whole genome shotgun (WGS) entry which is preliminary data.</text>
</comment>
<dbReference type="InterPro" id="IPR050317">
    <property type="entry name" value="Plant_Fungal_Acyltransferase"/>
</dbReference>
<dbReference type="Proteomes" id="UP001278500">
    <property type="component" value="Unassembled WGS sequence"/>
</dbReference>
<dbReference type="EMBL" id="JAUEPP010000009">
    <property type="protein sequence ID" value="KAK3335072.1"/>
    <property type="molecule type" value="Genomic_DNA"/>
</dbReference>
<reference evidence="3" key="2">
    <citation type="submission" date="2023-06" db="EMBL/GenBank/DDBJ databases">
        <authorList>
            <consortium name="Lawrence Berkeley National Laboratory"/>
            <person name="Haridas S."/>
            <person name="Hensen N."/>
            <person name="Bonometti L."/>
            <person name="Westerberg I."/>
            <person name="Brannstrom I.O."/>
            <person name="Guillou S."/>
            <person name="Cros-Aarteil S."/>
            <person name="Calhoun S."/>
            <person name="Kuo A."/>
            <person name="Mondo S."/>
            <person name="Pangilinan J."/>
            <person name="Riley R."/>
            <person name="Labutti K."/>
            <person name="Andreopoulos B."/>
            <person name="Lipzen A."/>
            <person name="Chen C."/>
            <person name="Yanf M."/>
            <person name="Daum C."/>
            <person name="Ng V."/>
            <person name="Clum A."/>
            <person name="Steindorff A."/>
            <person name="Ohm R."/>
            <person name="Martin F."/>
            <person name="Silar P."/>
            <person name="Natvig D."/>
            <person name="Lalanne C."/>
            <person name="Gautier V."/>
            <person name="Ament-Velasquez S.L."/>
            <person name="Kruys A."/>
            <person name="Hutchinson M.I."/>
            <person name="Powell A.J."/>
            <person name="Barry K."/>
            <person name="Miller A.N."/>
            <person name="Grigoriev I.V."/>
            <person name="Debuchy R."/>
            <person name="Gladieux P."/>
            <person name="Thoren M.H."/>
            <person name="Johannesson H."/>
        </authorList>
    </citation>
    <scope>NUCLEOTIDE SEQUENCE</scope>
    <source>
        <strain evidence="3">CBS 560.94</strain>
    </source>
</reference>